<dbReference type="Gene3D" id="1.10.10.60">
    <property type="entry name" value="Homeodomain-like"/>
    <property type="match status" value="1"/>
</dbReference>
<dbReference type="InterPro" id="IPR025662">
    <property type="entry name" value="Sigma_54_int_dom_ATP-bd_1"/>
</dbReference>
<dbReference type="CDD" id="cd00009">
    <property type="entry name" value="AAA"/>
    <property type="match status" value="1"/>
</dbReference>
<dbReference type="Gene3D" id="1.10.8.60">
    <property type="match status" value="1"/>
</dbReference>
<dbReference type="PROSITE" id="PS50045">
    <property type="entry name" value="SIGMA54_INTERACT_4"/>
    <property type="match status" value="1"/>
</dbReference>
<sequence>MEPITQEDKLAKQGALSLEELKEILLEALPIIAILTGGYAALTDSQGRRLRVVDSKGQEVEELRGKIFPLAAAVANSRRPGAGRSEIVEDVNVWAVPLGDYVLVCSNIDRIRRERSLHQALEAALPLIARMVGGNCSLFDGGGRIVASYAHDGTANRSSIGETSLERVHCLHRNMPAIVEGPNVEGKMVLRIPVSEEIGIEIDNSYRILEQRRLREQKFNVDSRGKAKYTFDDLVGKNWRFVETINLARYVAEVDSAVLISGETGTGKELFAHAIHNYSVRRDMPFIAINCGALPSSLVESILFGYEGGAFTGASKQGEVGLFEQANHGTLFLDEISAMPLDLQSRLLRVLQEKEVWRLGGKRPIPVNVRVISATNCDIPTLISEGKFRQDLYYRLNVFEIHIPPLRERKDDLYLLIDYFLEMSSQTLGKQKPQLHEKTYSILAGYSWPGNVRELKNCIERAVAMVPNGGLILPEHLPEYLSGFLGKQEVSALRNIKISSELNIIREALTTSKSRKEAAQKLGISTTTLWRKMKLMNNVIPVQKP</sequence>
<dbReference type="EMBL" id="PVXL01000014">
    <property type="protein sequence ID" value="PRR77105.1"/>
    <property type="molecule type" value="Genomic_DNA"/>
</dbReference>
<dbReference type="SUPFAM" id="SSF52540">
    <property type="entry name" value="P-loop containing nucleoside triphosphate hydrolases"/>
    <property type="match status" value="1"/>
</dbReference>
<dbReference type="GO" id="GO:0043565">
    <property type="term" value="F:sequence-specific DNA binding"/>
    <property type="evidence" value="ECO:0007669"/>
    <property type="project" value="InterPro"/>
</dbReference>
<keyword evidence="1" id="KW-0547">Nucleotide-binding</keyword>
<keyword evidence="7" id="KW-1185">Reference proteome</keyword>
<dbReference type="Pfam" id="PF00158">
    <property type="entry name" value="Sigma54_activat"/>
    <property type="match status" value="1"/>
</dbReference>
<dbReference type="InterPro" id="IPR058031">
    <property type="entry name" value="AAA_lid_NorR"/>
</dbReference>
<dbReference type="PROSITE" id="PS00688">
    <property type="entry name" value="SIGMA54_INTERACT_3"/>
    <property type="match status" value="1"/>
</dbReference>
<evidence type="ECO:0000256" key="4">
    <source>
        <dbReference type="ARBA" id="ARBA00023163"/>
    </source>
</evidence>
<dbReference type="GO" id="GO:0006355">
    <property type="term" value="P:regulation of DNA-templated transcription"/>
    <property type="evidence" value="ECO:0007669"/>
    <property type="project" value="InterPro"/>
</dbReference>
<dbReference type="AlphaFoldDB" id="A0A9X7J5T2"/>
<dbReference type="Proteomes" id="UP000239430">
    <property type="component" value="Unassembled WGS sequence"/>
</dbReference>
<organism evidence="6 7">
    <name type="scientific">Neomoorella stamsii</name>
    <dbReference type="NCBI Taxonomy" id="1266720"/>
    <lineage>
        <taxon>Bacteria</taxon>
        <taxon>Bacillati</taxon>
        <taxon>Bacillota</taxon>
        <taxon>Clostridia</taxon>
        <taxon>Neomoorellales</taxon>
        <taxon>Neomoorellaceae</taxon>
        <taxon>Neomoorella</taxon>
    </lineage>
</organism>
<dbReference type="InterPro" id="IPR002078">
    <property type="entry name" value="Sigma_54_int"/>
</dbReference>
<reference evidence="6 7" key="1">
    <citation type="submission" date="2018-03" db="EMBL/GenBank/DDBJ databases">
        <title>Genome sequence of Moorella stamsii DSM 26217.</title>
        <authorList>
            <person name="Poehlein A."/>
            <person name="Daniel R."/>
        </authorList>
    </citation>
    <scope>NUCLEOTIDE SEQUENCE [LARGE SCALE GENOMIC DNA]</scope>
    <source>
        <strain evidence="7">DSM 26217</strain>
    </source>
</reference>
<dbReference type="GO" id="GO:0018675">
    <property type="term" value="F:(S)-limonene 6-monooxygenase activity"/>
    <property type="evidence" value="ECO:0007669"/>
    <property type="project" value="UniProtKB-EC"/>
</dbReference>
<evidence type="ECO:0000256" key="1">
    <source>
        <dbReference type="ARBA" id="ARBA00022741"/>
    </source>
</evidence>
<keyword evidence="6" id="KW-0560">Oxidoreductase</keyword>
<dbReference type="InterPro" id="IPR002197">
    <property type="entry name" value="HTH_Fis"/>
</dbReference>
<keyword evidence="4" id="KW-0804">Transcription</keyword>
<dbReference type="InterPro" id="IPR025944">
    <property type="entry name" value="Sigma_54_int_dom_CS"/>
</dbReference>
<name>A0A9X7J5T2_9FIRM</name>
<keyword evidence="2" id="KW-0067">ATP-binding</keyword>
<dbReference type="Pfam" id="PF25601">
    <property type="entry name" value="AAA_lid_14"/>
    <property type="match status" value="1"/>
</dbReference>
<evidence type="ECO:0000256" key="2">
    <source>
        <dbReference type="ARBA" id="ARBA00022840"/>
    </source>
</evidence>
<comment type="caution">
    <text evidence="6">The sequence shown here is derived from an EMBL/GenBank/DDBJ whole genome shotgun (WGS) entry which is preliminary data.</text>
</comment>
<dbReference type="InterPro" id="IPR027417">
    <property type="entry name" value="P-loop_NTPase"/>
</dbReference>
<dbReference type="SMART" id="SM00382">
    <property type="entry name" value="AAA"/>
    <property type="match status" value="1"/>
</dbReference>
<dbReference type="PANTHER" id="PTHR32071">
    <property type="entry name" value="TRANSCRIPTIONAL REGULATORY PROTEIN"/>
    <property type="match status" value="1"/>
</dbReference>
<proteinExistence type="predicted"/>
<dbReference type="InterPro" id="IPR009057">
    <property type="entry name" value="Homeodomain-like_sf"/>
</dbReference>
<evidence type="ECO:0000313" key="7">
    <source>
        <dbReference type="Proteomes" id="UP000239430"/>
    </source>
</evidence>
<dbReference type="Pfam" id="PF02954">
    <property type="entry name" value="HTH_8"/>
    <property type="match status" value="1"/>
</dbReference>
<dbReference type="PROSITE" id="PS00675">
    <property type="entry name" value="SIGMA54_INTERACT_1"/>
    <property type="match status" value="1"/>
</dbReference>
<dbReference type="Gene3D" id="3.40.50.300">
    <property type="entry name" value="P-loop containing nucleotide triphosphate hydrolases"/>
    <property type="match status" value="1"/>
</dbReference>
<evidence type="ECO:0000259" key="5">
    <source>
        <dbReference type="PROSITE" id="PS50045"/>
    </source>
</evidence>
<evidence type="ECO:0000256" key="3">
    <source>
        <dbReference type="ARBA" id="ARBA00023015"/>
    </source>
</evidence>
<dbReference type="RefSeq" id="WP_054936100.1">
    <property type="nucleotide sequence ID" value="NZ_PVXL01000014.1"/>
</dbReference>
<feature type="domain" description="Sigma-54 factor interaction" evidence="5">
    <location>
        <begin position="234"/>
        <end position="464"/>
    </location>
</feature>
<protein>
    <submittedName>
        <fullName evidence="6">Limonene hydroxylase</fullName>
        <ecNumber evidence="6">1.14.14.51</ecNumber>
    </submittedName>
</protein>
<evidence type="ECO:0000313" key="6">
    <source>
        <dbReference type="EMBL" id="PRR77105.1"/>
    </source>
</evidence>
<dbReference type="InterPro" id="IPR003593">
    <property type="entry name" value="AAA+_ATPase"/>
</dbReference>
<accession>A0A9X7J5T2</accession>
<gene>
    <name evidence="6" type="ORF">MOST_03180</name>
</gene>
<dbReference type="SUPFAM" id="SSF46689">
    <property type="entry name" value="Homeodomain-like"/>
    <property type="match status" value="1"/>
</dbReference>
<dbReference type="EC" id="1.14.14.51" evidence="6"/>
<dbReference type="GO" id="GO:0005524">
    <property type="term" value="F:ATP binding"/>
    <property type="evidence" value="ECO:0007669"/>
    <property type="project" value="UniProtKB-KW"/>
</dbReference>
<keyword evidence="3" id="KW-0805">Transcription regulation</keyword>
<dbReference type="FunFam" id="3.40.50.300:FF:000006">
    <property type="entry name" value="DNA-binding transcriptional regulator NtrC"/>
    <property type="match status" value="1"/>
</dbReference>